<gene>
    <name evidence="1" type="ORF">Psest_4038</name>
</gene>
<name>L0GP48_STUST</name>
<sequence>MRRLLFLDFDGVLHPDAVYRTRRGVALRAEGGLFMWASLLVEALAGHPDVSIVLSTSWVRNLGFHRARKALPAQLHQRVIGATWHSAMSRSSTDYIAWDNQTRYQQIAAYLARRTEPVSWLAIDDDARGWRMQTASGWFSQLLTAGLLIPTPWMS</sequence>
<dbReference type="AlphaFoldDB" id="L0GP48"/>
<dbReference type="Pfam" id="PF18143">
    <property type="entry name" value="HAD_SAK_2"/>
    <property type="match status" value="1"/>
</dbReference>
<organism evidence="1 2">
    <name type="scientific">Stutzerimonas stutzeri RCH2</name>
    <dbReference type="NCBI Taxonomy" id="644801"/>
    <lineage>
        <taxon>Bacteria</taxon>
        <taxon>Pseudomonadati</taxon>
        <taxon>Pseudomonadota</taxon>
        <taxon>Gammaproteobacteria</taxon>
        <taxon>Pseudomonadales</taxon>
        <taxon>Pseudomonadaceae</taxon>
        <taxon>Stutzerimonas</taxon>
    </lineage>
</organism>
<evidence type="ECO:0000313" key="2">
    <source>
        <dbReference type="Proteomes" id="UP000010820"/>
    </source>
</evidence>
<dbReference type="KEGG" id="psh:Psest_4038"/>
<dbReference type="STRING" id="644801.Psest_4038"/>
<reference evidence="1 2" key="1">
    <citation type="submission" date="2011-10" db="EMBL/GenBank/DDBJ databases">
        <title>Complete sequence of chromosome of Pseudomonas stutzeri RCH2.</title>
        <authorList>
            <consortium name="US DOE Joint Genome Institute"/>
            <person name="Lucas S."/>
            <person name="Han J."/>
            <person name="Lapidus A."/>
            <person name="Cheng J.-F."/>
            <person name="Goodwin L."/>
            <person name="Pitluck S."/>
            <person name="Peters L."/>
            <person name="Ovchinnikova G."/>
            <person name="Zeytun A."/>
            <person name="Lu M."/>
            <person name="Detter J.C."/>
            <person name="Han C."/>
            <person name="Tapia R."/>
            <person name="Land M."/>
            <person name="Hauser L."/>
            <person name="Kyrpides N."/>
            <person name="Ivanova N."/>
            <person name="Pagani I."/>
            <person name="Chakraborty R."/>
            <person name="Arkin A."/>
            <person name="Dehal P."/>
            <person name="Wall J."/>
            <person name="Hazen T."/>
            <person name="Woyke T."/>
        </authorList>
    </citation>
    <scope>NUCLEOTIDE SEQUENCE [LARGE SCALE GENOMIC DNA]</scope>
    <source>
        <strain evidence="1 2">RCH2</strain>
    </source>
</reference>
<dbReference type="HOGENOM" id="CLU_105444_1_1_6"/>
<dbReference type="EMBL" id="CP003071">
    <property type="protein sequence ID" value="AGA88508.1"/>
    <property type="molecule type" value="Genomic_DNA"/>
</dbReference>
<dbReference type="RefSeq" id="WP_015278675.1">
    <property type="nucleotide sequence ID" value="NC_019936.1"/>
</dbReference>
<accession>L0GP48</accession>
<dbReference type="Proteomes" id="UP000010820">
    <property type="component" value="Chromosome"/>
</dbReference>
<dbReference type="eggNOG" id="ENOG5032UKY">
    <property type="taxonomic scope" value="Bacteria"/>
</dbReference>
<evidence type="ECO:0000313" key="1">
    <source>
        <dbReference type="EMBL" id="AGA88508.1"/>
    </source>
</evidence>
<proteinExistence type="predicted"/>
<protein>
    <submittedName>
        <fullName evidence="1">Uncharacterized protein</fullName>
    </submittedName>
</protein>